<comment type="caution">
    <text evidence="2">The sequence shown here is derived from an EMBL/GenBank/DDBJ whole genome shotgun (WGS) entry which is preliminary data.</text>
</comment>
<dbReference type="Pfam" id="PF01168">
    <property type="entry name" value="Ala_racemase_N"/>
    <property type="match status" value="1"/>
</dbReference>
<dbReference type="InterPro" id="IPR029066">
    <property type="entry name" value="PLP-binding_barrel"/>
</dbReference>
<evidence type="ECO:0000313" key="2">
    <source>
        <dbReference type="EMBL" id="RDH43585.1"/>
    </source>
</evidence>
<dbReference type="RefSeq" id="WP_038290540.1">
    <property type="nucleotide sequence ID" value="NZ_NDXW01000001.1"/>
</dbReference>
<dbReference type="GO" id="GO:0008721">
    <property type="term" value="F:D-serine ammonia-lyase activity"/>
    <property type="evidence" value="ECO:0007669"/>
    <property type="project" value="TreeGrafter"/>
</dbReference>
<dbReference type="EMBL" id="NDXW01000001">
    <property type="protein sequence ID" value="RDH43585.1"/>
    <property type="molecule type" value="Genomic_DNA"/>
</dbReference>
<protein>
    <submittedName>
        <fullName evidence="2">DSD1 family PLP-dependent enzyme</fullName>
    </submittedName>
</protein>
<keyword evidence="3" id="KW-1185">Reference proteome</keyword>
<accession>A0A4P9VJX2</accession>
<organism evidence="2 3">
    <name type="scientific">Zooshikella ganghwensis</name>
    <dbReference type="NCBI Taxonomy" id="202772"/>
    <lineage>
        <taxon>Bacteria</taxon>
        <taxon>Pseudomonadati</taxon>
        <taxon>Pseudomonadota</taxon>
        <taxon>Gammaproteobacteria</taxon>
        <taxon>Oceanospirillales</taxon>
        <taxon>Zooshikellaceae</taxon>
        <taxon>Zooshikella</taxon>
    </lineage>
</organism>
<dbReference type="AlphaFoldDB" id="A0A4P9VJX2"/>
<gene>
    <name evidence="2" type="ORF">B9G39_09090</name>
</gene>
<dbReference type="SUPFAM" id="SSF51419">
    <property type="entry name" value="PLP-binding barrel"/>
    <property type="match status" value="1"/>
</dbReference>
<dbReference type="PANTHER" id="PTHR28004:SF2">
    <property type="entry name" value="D-SERINE DEHYDRATASE"/>
    <property type="match status" value="1"/>
</dbReference>
<proteinExistence type="predicted"/>
<reference evidence="2 3" key="1">
    <citation type="submission" date="2017-04" db="EMBL/GenBank/DDBJ databases">
        <title>Draft genome sequence of Zooshikella ganghwensis VG4 isolated from Red Sea sediments.</title>
        <authorList>
            <person name="Rehman Z."/>
            <person name="Alam I."/>
            <person name="Kamau A."/>
            <person name="Bajic V."/>
            <person name="Leiknes T."/>
        </authorList>
    </citation>
    <scope>NUCLEOTIDE SEQUENCE [LARGE SCALE GENOMIC DNA]</scope>
    <source>
        <strain evidence="2 3">VG4</strain>
    </source>
</reference>
<evidence type="ECO:0000259" key="1">
    <source>
        <dbReference type="Pfam" id="PF01168"/>
    </source>
</evidence>
<evidence type="ECO:0000313" key="3">
    <source>
        <dbReference type="Proteomes" id="UP000257039"/>
    </source>
</evidence>
<dbReference type="Proteomes" id="UP000257039">
    <property type="component" value="Unassembled WGS sequence"/>
</dbReference>
<dbReference type="GO" id="GO:0036088">
    <property type="term" value="P:D-serine catabolic process"/>
    <property type="evidence" value="ECO:0007669"/>
    <property type="project" value="TreeGrafter"/>
</dbReference>
<sequence length="427" mass="49600">MEWILLLIILSFLLRPKDRGKPYNQYFSLLNQQLQKKAGGQPSQLVDLDTVDSNLESVQQRLNGKTKLRLVVKSIPCLSLINYLMERTGSRRLMVFHRPFLSFLHRYYHDVDFLLGKPLPIAAIMKFWHTCDDDQKHRLHQIQWLIDSPERLRQYLRFARQQNIKLNINVEVDIGLHRGGVSSAAELSVLLGLIADHPRYLNFSGLMGYEAHIAKLPSLPWRKQQQLLRARDEVAKRFTQLVSFIQQQFPNLWHDQLTLNGAGSQTYMLYQNISLFNDISVGSALLMPKDFERPWLRGHQAAYFIATPVLKKLNQFELPFLEKLSKTIGWWNPNWRQALFIYGGFWKAIPEAPGGLSLNRLYGRSSNQEILTSSSRTALTMDDFVFFRPQQSEAVMLEFEDLLIVRRGQIVEKWPVLSRSISEVNHG</sequence>
<feature type="domain" description="Alanine racemase N-terminal" evidence="1">
    <location>
        <begin position="46"/>
        <end position="287"/>
    </location>
</feature>
<dbReference type="InterPro" id="IPR051466">
    <property type="entry name" value="D-amino_acid_metab_enzyme"/>
</dbReference>
<dbReference type="InterPro" id="IPR001608">
    <property type="entry name" value="Ala_racemase_N"/>
</dbReference>
<dbReference type="Gene3D" id="3.20.20.10">
    <property type="entry name" value="Alanine racemase"/>
    <property type="match status" value="1"/>
</dbReference>
<dbReference type="PANTHER" id="PTHR28004">
    <property type="entry name" value="ZGC:162816-RELATED"/>
    <property type="match status" value="1"/>
</dbReference>
<name>A0A4P9VJX2_9GAMM</name>